<name>A0AA38R9K8_9PEZI</name>
<protein>
    <recommendedName>
        <fullName evidence="1">AB hydrolase-1 domain-containing protein</fullName>
    </recommendedName>
</protein>
<comment type="caution">
    <text evidence="2">The sequence shown here is derived from an EMBL/GenBank/DDBJ whole genome shotgun (WGS) entry which is preliminary data.</text>
</comment>
<sequence length="266" mass="28546">MSDKDSIEIIIVPGSFAQPPPYEVLAQVFKTQGYNARVIPLLSANDGTRLPAATMQDDAAHIRAAILSTLDSPSSPRNVVLAVHSYAGFPGSEALKGLDKATRSAAGKPTSVLGFVAMASFLPQEGDCLRSVMGFIEGSPASGERVPGGYLAAIPPEFSAYLFNDVEDPVERARLHATMTRHSSDSYDGQVSYAAWRDIPTLQIIPAVDLIVPVPTQELMYEKAKAAAPEKVTRLLYENAGHCCMWLPGGVERTVADVVKFIEANQ</sequence>
<dbReference type="SUPFAM" id="SSF53474">
    <property type="entry name" value="alpha/beta-Hydrolases"/>
    <property type="match status" value="1"/>
</dbReference>
<reference evidence="2" key="1">
    <citation type="submission" date="2022-07" db="EMBL/GenBank/DDBJ databases">
        <title>Fungi with potential for degradation of polypropylene.</title>
        <authorList>
            <person name="Gostincar C."/>
        </authorList>
    </citation>
    <scope>NUCLEOTIDE SEQUENCE</scope>
    <source>
        <strain evidence="2">EXF-13287</strain>
    </source>
</reference>
<dbReference type="AlphaFoldDB" id="A0AA38R9K8"/>
<dbReference type="InterPro" id="IPR000073">
    <property type="entry name" value="AB_hydrolase_1"/>
</dbReference>
<proteinExistence type="predicted"/>
<dbReference type="InterPro" id="IPR052897">
    <property type="entry name" value="Sec-Metab_Biosynth_Hydrolase"/>
</dbReference>
<dbReference type="PANTHER" id="PTHR37017">
    <property type="entry name" value="AB HYDROLASE-1 DOMAIN-CONTAINING PROTEIN-RELATED"/>
    <property type="match status" value="1"/>
</dbReference>
<gene>
    <name evidence="2" type="ORF">NKR19_g10001</name>
</gene>
<accession>A0AA38R9K8</accession>
<dbReference type="PANTHER" id="PTHR37017:SF11">
    <property type="entry name" value="ESTERASE_LIPASE_THIOESTERASE DOMAIN-CONTAINING PROTEIN"/>
    <property type="match status" value="1"/>
</dbReference>
<dbReference type="Gene3D" id="3.40.50.1820">
    <property type="entry name" value="alpha/beta hydrolase"/>
    <property type="match status" value="1"/>
</dbReference>
<dbReference type="Pfam" id="PF12697">
    <property type="entry name" value="Abhydrolase_6"/>
    <property type="match status" value="1"/>
</dbReference>
<evidence type="ECO:0000313" key="3">
    <source>
        <dbReference type="Proteomes" id="UP001174691"/>
    </source>
</evidence>
<feature type="domain" description="AB hydrolase-1" evidence="1">
    <location>
        <begin position="9"/>
        <end position="247"/>
    </location>
</feature>
<organism evidence="2 3">
    <name type="scientific">Coniochaeta hoffmannii</name>
    <dbReference type="NCBI Taxonomy" id="91930"/>
    <lineage>
        <taxon>Eukaryota</taxon>
        <taxon>Fungi</taxon>
        <taxon>Dikarya</taxon>
        <taxon>Ascomycota</taxon>
        <taxon>Pezizomycotina</taxon>
        <taxon>Sordariomycetes</taxon>
        <taxon>Sordariomycetidae</taxon>
        <taxon>Coniochaetales</taxon>
        <taxon>Coniochaetaceae</taxon>
        <taxon>Coniochaeta</taxon>
    </lineage>
</organism>
<evidence type="ECO:0000313" key="2">
    <source>
        <dbReference type="EMBL" id="KAJ9130203.1"/>
    </source>
</evidence>
<dbReference type="EMBL" id="JANBVN010000281">
    <property type="protein sequence ID" value="KAJ9130203.1"/>
    <property type="molecule type" value="Genomic_DNA"/>
</dbReference>
<keyword evidence="3" id="KW-1185">Reference proteome</keyword>
<dbReference type="Proteomes" id="UP001174691">
    <property type="component" value="Unassembled WGS sequence"/>
</dbReference>
<evidence type="ECO:0000259" key="1">
    <source>
        <dbReference type="Pfam" id="PF12697"/>
    </source>
</evidence>
<dbReference type="InterPro" id="IPR029058">
    <property type="entry name" value="AB_hydrolase_fold"/>
</dbReference>